<evidence type="ECO:0000256" key="10">
    <source>
        <dbReference type="HAMAP-Rule" id="MF_00033"/>
    </source>
</evidence>
<dbReference type="UniPathway" id="UPA00219"/>
<dbReference type="EMBL" id="JACHJT010000001">
    <property type="protein sequence ID" value="MBB4930008.1"/>
    <property type="molecule type" value="Genomic_DNA"/>
</dbReference>
<dbReference type="PANTHER" id="PTHR21015:SF22">
    <property type="entry name" value="GLYCOSYLTRANSFERASE"/>
    <property type="match status" value="1"/>
</dbReference>
<comment type="caution">
    <text evidence="10">Lacks conserved residue(s) required for the propagation of feature annotation.</text>
</comment>
<dbReference type="Pfam" id="PF04101">
    <property type="entry name" value="Glyco_tran_28_C"/>
    <property type="match status" value="1"/>
</dbReference>
<feature type="domain" description="Glycosyl transferase family 28 C-terminal" evidence="12">
    <location>
        <begin position="213"/>
        <end position="380"/>
    </location>
</feature>
<feature type="domain" description="Glycosyltransferase family 28 N-terminal" evidence="11">
    <location>
        <begin position="13"/>
        <end position="160"/>
    </location>
</feature>
<evidence type="ECO:0000256" key="3">
    <source>
        <dbReference type="ARBA" id="ARBA00022676"/>
    </source>
</evidence>
<dbReference type="GO" id="GO:0071555">
    <property type="term" value="P:cell wall organization"/>
    <property type="evidence" value="ECO:0007669"/>
    <property type="project" value="UniProtKB-KW"/>
</dbReference>
<evidence type="ECO:0000256" key="5">
    <source>
        <dbReference type="ARBA" id="ARBA00022960"/>
    </source>
</evidence>
<dbReference type="GO" id="GO:0008360">
    <property type="term" value="P:regulation of cell shape"/>
    <property type="evidence" value="ECO:0007669"/>
    <property type="project" value="UniProtKB-KW"/>
</dbReference>
<feature type="binding site" evidence="10">
    <location>
        <position position="187"/>
    </location>
    <ligand>
        <name>UDP-N-acetyl-alpha-D-glucosamine</name>
        <dbReference type="ChEBI" id="CHEBI:57705"/>
    </ligand>
</feature>
<feature type="binding site" evidence="10">
    <location>
        <position position="322"/>
    </location>
    <ligand>
        <name>UDP-N-acetyl-alpha-D-glucosamine</name>
        <dbReference type="ChEBI" id="CHEBI:57705"/>
    </ligand>
</feature>
<dbReference type="GO" id="GO:0005886">
    <property type="term" value="C:plasma membrane"/>
    <property type="evidence" value="ECO:0007669"/>
    <property type="project" value="UniProtKB-SubCell"/>
</dbReference>
<keyword evidence="8 10" id="KW-0131">Cell cycle</keyword>
<comment type="pathway">
    <text evidence="10">Cell wall biogenesis; peptidoglycan biosynthesis.</text>
</comment>
<dbReference type="GO" id="GO:0051301">
    <property type="term" value="P:cell division"/>
    <property type="evidence" value="ECO:0007669"/>
    <property type="project" value="UniProtKB-KW"/>
</dbReference>
<keyword evidence="6 10" id="KW-0573">Peptidoglycan synthesis</keyword>
<keyword evidence="2 10" id="KW-0132">Cell division</keyword>
<protein>
    <recommendedName>
        <fullName evidence="10">UDP-N-acetylglucosamine--N-acetylmuramyl-(pentapeptide) pyrophosphoryl-undecaprenol N-acetylglucosamine transferase</fullName>
        <ecNumber evidence="10">2.4.1.227</ecNumber>
    </recommendedName>
    <alternativeName>
        <fullName evidence="10">Undecaprenyl-PP-MurNAc-pentapeptide-UDPGlcNAc GlcNAc transferase</fullName>
    </alternativeName>
</protein>
<gene>
    <name evidence="10" type="primary">murG</name>
    <name evidence="13" type="ORF">F4561_000828</name>
</gene>
<evidence type="ECO:0000313" key="13">
    <source>
        <dbReference type="EMBL" id="MBB4930008.1"/>
    </source>
</evidence>
<keyword evidence="5 10" id="KW-0133">Cell shape</keyword>
<keyword evidence="3 10" id="KW-0328">Glycosyltransferase</keyword>
<keyword evidence="1 10" id="KW-1003">Cell membrane</keyword>
<dbReference type="Pfam" id="PF03033">
    <property type="entry name" value="Glyco_transf_28"/>
    <property type="match status" value="1"/>
</dbReference>
<dbReference type="GO" id="GO:0005975">
    <property type="term" value="P:carbohydrate metabolic process"/>
    <property type="evidence" value="ECO:0007669"/>
    <property type="project" value="InterPro"/>
</dbReference>
<evidence type="ECO:0000256" key="9">
    <source>
        <dbReference type="ARBA" id="ARBA00023316"/>
    </source>
</evidence>
<evidence type="ECO:0000259" key="12">
    <source>
        <dbReference type="Pfam" id="PF04101"/>
    </source>
</evidence>
<dbReference type="EC" id="2.4.1.227" evidence="10"/>
<evidence type="ECO:0000256" key="2">
    <source>
        <dbReference type="ARBA" id="ARBA00022618"/>
    </source>
</evidence>
<dbReference type="CDD" id="cd03785">
    <property type="entry name" value="GT28_MurG"/>
    <property type="match status" value="1"/>
</dbReference>
<sequence>MNDTDSARDMRLIVTGGGTGGHTYPALTAVNALRSRLEAQGRGLEVLWVGAEDSLEGRVATANDIPFRAVATGKVRRSKNPLKLVSPENIRDMGSALRGVFQSLRVVSGFRPDAVLATGGYVAVPVGLAARLRGRPLVVHEQTVLLGLANKVLARAGARMAVTSESTLELLPGSARASAVVTGNPVRPEVLEGKADRGAEGLGFEGHDPELPTVYVTGGAQGSVQINTTVRELLPWLLERANVVHQCGEANVDDLREATRDLDPALAVRHHVTAFVGPELPDVLALADVVISRSGAGTIAELTALGKAAVFIPLASSAGDEQRHNARHLQEAGAARALLDEVSPERLREKLEPLLADSERRAAVAENAREHGKPDAADRLVGVVLRAGGA</sequence>
<comment type="subcellular location">
    <subcellularLocation>
        <location evidence="10">Cell membrane</location>
        <topology evidence="10">Peripheral membrane protein</topology>
        <orientation evidence="10">Cytoplasmic side</orientation>
    </subcellularLocation>
</comment>
<evidence type="ECO:0000256" key="8">
    <source>
        <dbReference type="ARBA" id="ARBA00023306"/>
    </source>
</evidence>
<comment type="function">
    <text evidence="10">Cell wall formation. Catalyzes the transfer of a GlcNAc subunit on undecaprenyl-pyrophosphoryl-MurNAc-pentapeptide (lipid intermediate I) to form undecaprenyl-pyrophosphoryl-MurNAc-(pentapeptide)GlcNAc (lipid intermediate II).</text>
</comment>
<accession>A0A7W7RE62</accession>
<proteinExistence type="inferred from homology"/>
<keyword evidence="9 10" id="KW-0961">Cell wall biogenesis/degradation</keyword>
<dbReference type="GO" id="GO:0050511">
    <property type="term" value="F:undecaprenyldiphospho-muramoylpentapeptide beta-N-acetylglucosaminyltransferase activity"/>
    <property type="evidence" value="ECO:0007669"/>
    <property type="project" value="UniProtKB-UniRule"/>
</dbReference>
<dbReference type="HAMAP" id="MF_00033">
    <property type="entry name" value="MurG"/>
    <property type="match status" value="1"/>
</dbReference>
<comment type="caution">
    <text evidence="13">The sequence shown here is derived from an EMBL/GenBank/DDBJ whole genome shotgun (WGS) entry which is preliminary data.</text>
</comment>
<comment type="catalytic activity">
    <reaction evidence="10">
        <text>di-trans,octa-cis-undecaprenyl diphospho-N-acetyl-alpha-D-muramoyl-L-alanyl-D-glutamyl-meso-2,6-diaminopimeloyl-D-alanyl-D-alanine + UDP-N-acetyl-alpha-D-glucosamine = di-trans,octa-cis-undecaprenyl diphospho-[N-acetyl-alpha-D-glucosaminyl-(1-&gt;4)]-N-acetyl-alpha-D-muramoyl-L-alanyl-D-glutamyl-meso-2,6-diaminopimeloyl-D-alanyl-D-alanine + UDP + H(+)</text>
        <dbReference type="Rhea" id="RHEA:31227"/>
        <dbReference type="ChEBI" id="CHEBI:15378"/>
        <dbReference type="ChEBI" id="CHEBI:57705"/>
        <dbReference type="ChEBI" id="CHEBI:58223"/>
        <dbReference type="ChEBI" id="CHEBI:61387"/>
        <dbReference type="ChEBI" id="CHEBI:61388"/>
        <dbReference type="EC" id="2.4.1.227"/>
    </reaction>
</comment>
<dbReference type="InterPro" id="IPR007235">
    <property type="entry name" value="Glyco_trans_28_C"/>
</dbReference>
<evidence type="ECO:0000256" key="7">
    <source>
        <dbReference type="ARBA" id="ARBA00023136"/>
    </source>
</evidence>
<name>A0A7W7RE62_9ACTN</name>
<dbReference type="PANTHER" id="PTHR21015">
    <property type="entry name" value="UDP-N-ACETYLGLUCOSAMINE--N-ACETYLMURAMYL-(PENTAPEPTIDE) PYROPHOSPHORYL-UNDECAPRENOL N-ACETYLGLUCOSAMINE TRANSFERASE 1"/>
    <property type="match status" value="1"/>
</dbReference>
<reference evidence="13 14" key="1">
    <citation type="submission" date="2020-08" db="EMBL/GenBank/DDBJ databases">
        <title>Sequencing the genomes of 1000 actinobacteria strains.</title>
        <authorList>
            <person name="Klenk H.-P."/>
        </authorList>
    </citation>
    <scope>NUCLEOTIDE SEQUENCE [LARGE SCALE GENOMIC DNA]</scope>
    <source>
        <strain evidence="13 14">DSM 102030</strain>
    </source>
</reference>
<dbReference type="Proteomes" id="UP000523007">
    <property type="component" value="Unassembled WGS sequence"/>
</dbReference>
<dbReference type="SUPFAM" id="SSF53756">
    <property type="entry name" value="UDP-Glycosyltransferase/glycogen phosphorylase"/>
    <property type="match status" value="1"/>
</dbReference>
<dbReference type="InterPro" id="IPR006009">
    <property type="entry name" value="GlcNAc_MurG"/>
</dbReference>
<dbReference type="Gene3D" id="3.40.50.2000">
    <property type="entry name" value="Glycogen Phosphorylase B"/>
    <property type="match status" value="2"/>
</dbReference>
<dbReference type="InterPro" id="IPR004276">
    <property type="entry name" value="GlycoTrans_28_N"/>
</dbReference>
<evidence type="ECO:0000259" key="11">
    <source>
        <dbReference type="Pfam" id="PF03033"/>
    </source>
</evidence>
<keyword evidence="4 10" id="KW-0808">Transferase</keyword>
<evidence type="ECO:0000256" key="4">
    <source>
        <dbReference type="ARBA" id="ARBA00022679"/>
    </source>
</evidence>
<dbReference type="AlphaFoldDB" id="A0A7W7RE62"/>
<evidence type="ECO:0000313" key="14">
    <source>
        <dbReference type="Proteomes" id="UP000523007"/>
    </source>
</evidence>
<feature type="binding site" evidence="10">
    <location>
        <begin position="19"/>
        <end position="21"/>
    </location>
    <ligand>
        <name>UDP-N-acetyl-alpha-D-glucosamine</name>
        <dbReference type="ChEBI" id="CHEBI:57705"/>
    </ligand>
</feature>
<dbReference type="GO" id="GO:0009252">
    <property type="term" value="P:peptidoglycan biosynthetic process"/>
    <property type="evidence" value="ECO:0007669"/>
    <property type="project" value="UniProtKB-UniRule"/>
</dbReference>
<evidence type="ECO:0000256" key="6">
    <source>
        <dbReference type="ARBA" id="ARBA00022984"/>
    </source>
</evidence>
<keyword evidence="7 10" id="KW-0472">Membrane</keyword>
<organism evidence="13 14">
    <name type="scientific">Lipingzhangella halophila</name>
    <dbReference type="NCBI Taxonomy" id="1783352"/>
    <lineage>
        <taxon>Bacteria</taxon>
        <taxon>Bacillati</taxon>
        <taxon>Actinomycetota</taxon>
        <taxon>Actinomycetes</taxon>
        <taxon>Streptosporangiales</taxon>
        <taxon>Nocardiopsidaceae</taxon>
        <taxon>Lipingzhangella</taxon>
    </lineage>
</organism>
<comment type="similarity">
    <text evidence="10">Belongs to the glycosyltransferase 28 family. MurG subfamily.</text>
</comment>
<evidence type="ECO:0000256" key="1">
    <source>
        <dbReference type="ARBA" id="ARBA00022475"/>
    </source>
</evidence>
<keyword evidence="14" id="KW-1185">Reference proteome</keyword>